<comment type="caution">
    <text evidence="7">The sequence shown here is derived from an EMBL/GenBank/DDBJ whole genome shotgun (WGS) entry which is preliminary data.</text>
</comment>
<evidence type="ECO:0000259" key="6">
    <source>
        <dbReference type="Pfam" id="PF08281"/>
    </source>
</evidence>
<evidence type="ECO:0000256" key="4">
    <source>
        <dbReference type="ARBA" id="ARBA00023163"/>
    </source>
</evidence>
<dbReference type="NCBIfam" id="TIGR02937">
    <property type="entry name" value="sigma70-ECF"/>
    <property type="match status" value="1"/>
</dbReference>
<dbReference type="InterPro" id="IPR039425">
    <property type="entry name" value="RNA_pol_sigma-70-like"/>
</dbReference>
<dbReference type="InterPro" id="IPR036388">
    <property type="entry name" value="WH-like_DNA-bd_sf"/>
</dbReference>
<comment type="similarity">
    <text evidence="1">Belongs to the sigma-70 factor family. ECF subfamily.</text>
</comment>
<dbReference type="Gene3D" id="1.10.1740.10">
    <property type="match status" value="1"/>
</dbReference>
<evidence type="ECO:0000256" key="1">
    <source>
        <dbReference type="ARBA" id="ARBA00010641"/>
    </source>
</evidence>
<evidence type="ECO:0000259" key="5">
    <source>
        <dbReference type="Pfam" id="PF04542"/>
    </source>
</evidence>
<proteinExistence type="inferred from homology"/>
<evidence type="ECO:0008006" key="9">
    <source>
        <dbReference type="Google" id="ProtNLM"/>
    </source>
</evidence>
<gene>
    <name evidence="7" type="ORF">C5749_01565</name>
</gene>
<keyword evidence="8" id="KW-1185">Reference proteome</keyword>
<dbReference type="InterPro" id="IPR013325">
    <property type="entry name" value="RNA_pol_sigma_r2"/>
</dbReference>
<dbReference type="GO" id="GO:0016987">
    <property type="term" value="F:sigma factor activity"/>
    <property type="evidence" value="ECO:0007669"/>
    <property type="project" value="UniProtKB-KW"/>
</dbReference>
<feature type="domain" description="RNA polymerase sigma factor 70 region 4 type 2" evidence="6">
    <location>
        <begin position="127"/>
        <end position="173"/>
    </location>
</feature>
<dbReference type="RefSeq" id="WP_105722394.1">
    <property type="nucleotide sequence ID" value="NZ_PVBS01000001.1"/>
</dbReference>
<dbReference type="PANTHER" id="PTHR43133">
    <property type="entry name" value="RNA POLYMERASE ECF-TYPE SIGMA FACTO"/>
    <property type="match status" value="1"/>
</dbReference>
<dbReference type="OrthoDB" id="679904at2"/>
<protein>
    <recommendedName>
        <fullName evidence="9">RNA polymerase subunit sigma-70</fullName>
    </recommendedName>
</protein>
<accession>A0A2S9JRU5</accession>
<dbReference type="PANTHER" id="PTHR43133:SF46">
    <property type="entry name" value="RNA POLYMERASE SIGMA-70 FACTOR ECF SUBFAMILY"/>
    <property type="match status" value="1"/>
</dbReference>
<sequence>MENLKNEEFLAGYLDTLSKRQVFERAFKTHWESIYRSALQKVGSEEAAKDIVQDVFIVLWNKLDELKDRPLTPFLHAVLKNKVLQLFERNAVRLRYVVESTQQPQVAEPCDEPLFEKELDSIIKDEVLNMPPRMQTIYRMKKEEDLSIRDISKSLQISEQTVKNQLYSASERLKAKLKLYNPQITLMLLILFVN</sequence>
<dbReference type="GO" id="GO:0003677">
    <property type="term" value="F:DNA binding"/>
    <property type="evidence" value="ECO:0007669"/>
    <property type="project" value="InterPro"/>
</dbReference>
<dbReference type="Gene3D" id="1.10.10.10">
    <property type="entry name" value="Winged helix-like DNA-binding domain superfamily/Winged helix DNA-binding domain"/>
    <property type="match status" value="1"/>
</dbReference>
<feature type="domain" description="RNA polymerase sigma-70 region 2" evidence="5">
    <location>
        <begin position="30"/>
        <end position="90"/>
    </location>
</feature>
<dbReference type="InterPro" id="IPR014284">
    <property type="entry name" value="RNA_pol_sigma-70_dom"/>
</dbReference>
<dbReference type="InterPro" id="IPR013324">
    <property type="entry name" value="RNA_pol_sigma_r3/r4-like"/>
</dbReference>
<evidence type="ECO:0000256" key="3">
    <source>
        <dbReference type="ARBA" id="ARBA00023082"/>
    </source>
</evidence>
<dbReference type="SUPFAM" id="SSF88659">
    <property type="entry name" value="Sigma3 and sigma4 domains of RNA polymerase sigma factors"/>
    <property type="match status" value="1"/>
</dbReference>
<dbReference type="GO" id="GO:0006352">
    <property type="term" value="P:DNA-templated transcription initiation"/>
    <property type="evidence" value="ECO:0007669"/>
    <property type="project" value="InterPro"/>
</dbReference>
<dbReference type="SUPFAM" id="SSF88946">
    <property type="entry name" value="Sigma2 domain of RNA polymerase sigma factors"/>
    <property type="match status" value="1"/>
</dbReference>
<dbReference type="AlphaFoldDB" id="A0A2S9JRU5"/>
<dbReference type="Pfam" id="PF04542">
    <property type="entry name" value="Sigma70_r2"/>
    <property type="match status" value="1"/>
</dbReference>
<evidence type="ECO:0000256" key="2">
    <source>
        <dbReference type="ARBA" id="ARBA00023015"/>
    </source>
</evidence>
<reference evidence="7 8" key="1">
    <citation type="submission" date="2018-02" db="EMBL/GenBank/DDBJ databases">
        <title>The draft genome of Sphingobacterium gobiense H7.</title>
        <authorList>
            <person name="Li L."/>
            <person name="Liu L."/>
            <person name="Zhang X."/>
            <person name="Wang T."/>
            <person name="Liang L."/>
        </authorList>
    </citation>
    <scope>NUCLEOTIDE SEQUENCE [LARGE SCALE GENOMIC DNA]</scope>
    <source>
        <strain evidence="7 8">ACCC 05757</strain>
    </source>
</reference>
<dbReference type="InterPro" id="IPR007627">
    <property type="entry name" value="RNA_pol_sigma70_r2"/>
</dbReference>
<keyword evidence="2" id="KW-0805">Transcription regulation</keyword>
<keyword evidence="3" id="KW-0731">Sigma factor</keyword>
<keyword evidence="4" id="KW-0804">Transcription</keyword>
<dbReference type="Proteomes" id="UP000238642">
    <property type="component" value="Unassembled WGS sequence"/>
</dbReference>
<name>A0A2S9JRU5_9SPHI</name>
<dbReference type="EMBL" id="PVBS01000001">
    <property type="protein sequence ID" value="PRD56006.1"/>
    <property type="molecule type" value="Genomic_DNA"/>
</dbReference>
<evidence type="ECO:0000313" key="7">
    <source>
        <dbReference type="EMBL" id="PRD56006.1"/>
    </source>
</evidence>
<organism evidence="7 8">
    <name type="scientific">Sphingobacterium gobiense</name>
    <dbReference type="NCBI Taxonomy" id="1382456"/>
    <lineage>
        <taxon>Bacteria</taxon>
        <taxon>Pseudomonadati</taxon>
        <taxon>Bacteroidota</taxon>
        <taxon>Sphingobacteriia</taxon>
        <taxon>Sphingobacteriales</taxon>
        <taxon>Sphingobacteriaceae</taxon>
        <taxon>Sphingobacterium</taxon>
    </lineage>
</organism>
<evidence type="ECO:0000313" key="8">
    <source>
        <dbReference type="Proteomes" id="UP000238642"/>
    </source>
</evidence>
<dbReference type="Pfam" id="PF08281">
    <property type="entry name" value="Sigma70_r4_2"/>
    <property type="match status" value="1"/>
</dbReference>
<dbReference type="InterPro" id="IPR013249">
    <property type="entry name" value="RNA_pol_sigma70_r4_t2"/>
</dbReference>